<dbReference type="PIRSF" id="PIRSF037181">
    <property type="entry name" value="DGC"/>
    <property type="match status" value="1"/>
</dbReference>
<protein>
    <submittedName>
        <fullName evidence="1">DGC domain protein</fullName>
    </submittedName>
</protein>
<dbReference type="AlphaFoldDB" id="A0A1J5Q6H2"/>
<gene>
    <name evidence="1" type="ORF">GALL_389450</name>
</gene>
<dbReference type="InterPro" id="IPR014958">
    <property type="entry name" value="DGC"/>
</dbReference>
<comment type="caution">
    <text evidence="1">The sequence shown here is derived from an EMBL/GenBank/DDBJ whole genome shotgun (WGS) entry which is preliminary data.</text>
</comment>
<dbReference type="EMBL" id="MLJW01001235">
    <property type="protein sequence ID" value="OIQ79321.1"/>
    <property type="molecule type" value="Genomic_DNA"/>
</dbReference>
<sequence length="139" mass="14593">MPDPASRLALVYACSGCSSAAQLANHLAVRLDRNGEAEMSCIAGVGGGVKPLVRIAQRAQRDGRPILAIDGCALGCVKHALEQVGAQPTRYLQLADSGVRKLAHADFDPVQAAALLRHCTEQARELAAAFNPPRSPDQA</sequence>
<evidence type="ECO:0000313" key="1">
    <source>
        <dbReference type="EMBL" id="OIQ79321.1"/>
    </source>
</evidence>
<dbReference type="Pfam" id="PF08859">
    <property type="entry name" value="DGC"/>
    <property type="match status" value="1"/>
</dbReference>
<accession>A0A1J5Q6H2</accession>
<proteinExistence type="predicted"/>
<organism evidence="1">
    <name type="scientific">mine drainage metagenome</name>
    <dbReference type="NCBI Taxonomy" id="410659"/>
    <lineage>
        <taxon>unclassified sequences</taxon>
        <taxon>metagenomes</taxon>
        <taxon>ecological metagenomes</taxon>
    </lineage>
</organism>
<reference evidence="1" key="1">
    <citation type="submission" date="2016-10" db="EMBL/GenBank/DDBJ databases">
        <title>Sequence of Gallionella enrichment culture.</title>
        <authorList>
            <person name="Poehlein A."/>
            <person name="Muehling M."/>
            <person name="Daniel R."/>
        </authorList>
    </citation>
    <scope>NUCLEOTIDE SEQUENCE</scope>
</reference>
<name>A0A1J5Q6H2_9ZZZZ</name>